<dbReference type="GO" id="GO:0043565">
    <property type="term" value="F:sequence-specific DNA binding"/>
    <property type="evidence" value="ECO:0007669"/>
    <property type="project" value="InterPro"/>
</dbReference>
<dbReference type="InterPro" id="IPR029062">
    <property type="entry name" value="Class_I_gatase-like"/>
</dbReference>
<dbReference type="PATRIC" id="fig|1137280.3.peg.2808"/>
<dbReference type="InterPro" id="IPR052158">
    <property type="entry name" value="INH-QAR"/>
</dbReference>
<protein>
    <submittedName>
        <fullName evidence="5">Transcriptional regulator, AraC family</fullName>
    </submittedName>
</protein>
<organism evidence="5 6">
    <name type="scientific">Marinobacter nitratireducens</name>
    <dbReference type="NCBI Taxonomy" id="1137280"/>
    <lineage>
        <taxon>Bacteria</taxon>
        <taxon>Pseudomonadati</taxon>
        <taxon>Pseudomonadota</taxon>
        <taxon>Gammaproteobacteria</taxon>
        <taxon>Pseudomonadales</taxon>
        <taxon>Marinobacteraceae</taxon>
        <taxon>Marinobacter</taxon>
    </lineage>
</organism>
<dbReference type="InterPro" id="IPR002818">
    <property type="entry name" value="DJ-1/PfpI"/>
</dbReference>
<comment type="caution">
    <text evidence="5">The sequence shown here is derived from an EMBL/GenBank/DDBJ whole genome shotgun (WGS) entry which is preliminary data.</text>
</comment>
<evidence type="ECO:0000256" key="3">
    <source>
        <dbReference type="ARBA" id="ARBA00023163"/>
    </source>
</evidence>
<dbReference type="SMART" id="SM00342">
    <property type="entry name" value="HTH_ARAC"/>
    <property type="match status" value="1"/>
</dbReference>
<dbReference type="EMBL" id="ANIE01000008">
    <property type="protein sequence ID" value="KEF30443.1"/>
    <property type="molecule type" value="Genomic_DNA"/>
</dbReference>
<dbReference type="PROSITE" id="PS01124">
    <property type="entry name" value="HTH_ARAC_FAMILY_2"/>
    <property type="match status" value="1"/>
</dbReference>
<dbReference type="SUPFAM" id="SSF46689">
    <property type="entry name" value="Homeodomain-like"/>
    <property type="match status" value="2"/>
</dbReference>
<dbReference type="STRING" id="1137280.D777_02991"/>
<evidence type="ECO:0000259" key="4">
    <source>
        <dbReference type="PROSITE" id="PS01124"/>
    </source>
</evidence>
<dbReference type="Pfam" id="PF12833">
    <property type="entry name" value="HTH_18"/>
    <property type="match status" value="1"/>
</dbReference>
<proteinExistence type="predicted"/>
<reference evidence="5 6" key="1">
    <citation type="submission" date="2012-12" db="EMBL/GenBank/DDBJ databases">
        <title>Genome assembly of Marinobacter sp. AK21.</title>
        <authorList>
            <person name="Khatri I."/>
            <person name="Kumar R."/>
            <person name="Vaidya B."/>
            <person name="Subramanian S."/>
            <person name="Pinnaka A."/>
        </authorList>
    </citation>
    <scope>NUCLEOTIDE SEQUENCE [LARGE SCALE GENOMIC DNA]</scope>
    <source>
        <strain evidence="5 6">AK21</strain>
    </source>
</reference>
<dbReference type="Pfam" id="PF01965">
    <property type="entry name" value="DJ-1_PfpI"/>
    <property type="match status" value="1"/>
</dbReference>
<evidence type="ECO:0000313" key="6">
    <source>
        <dbReference type="Proteomes" id="UP000035057"/>
    </source>
</evidence>
<dbReference type="InterPro" id="IPR009057">
    <property type="entry name" value="Homeodomain-like_sf"/>
</dbReference>
<evidence type="ECO:0000256" key="1">
    <source>
        <dbReference type="ARBA" id="ARBA00023015"/>
    </source>
</evidence>
<keyword evidence="3" id="KW-0804">Transcription</keyword>
<dbReference type="Gene3D" id="1.10.10.60">
    <property type="entry name" value="Homeodomain-like"/>
    <property type="match status" value="2"/>
</dbReference>
<gene>
    <name evidence="5" type="ORF">D777_02991</name>
</gene>
<evidence type="ECO:0000256" key="2">
    <source>
        <dbReference type="ARBA" id="ARBA00023125"/>
    </source>
</evidence>
<dbReference type="Proteomes" id="UP000035057">
    <property type="component" value="Unassembled WGS sequence"/>
</dbReference>
<dbReference type="AlphaFoldDB" id="A0A072N0E2"/>
<evidence type="ECO:0000313" key="5">
    <source>
        <dbReference type="EMBL" id="KEF30443.1"/>
    </source>
</evidence>
<accession>A0A072N0E2</accession>
<dbReference type="PANTHER" id="PTHR43130">
    <property type="entry name" value="ARAC-FAMILY TRANSCRIPTIONAL REGULATOR"/>
    <property type="match status" value="1"/>
</dbReference>
<dbReference type="InterPro" id="IPR018060">
    <property type="entry name" value="HTH_AraC"/>
</dbReference>
<dbReference type="Gene3D" id="3.40.50.880">
    <property type="match status" value="1"/>
</dbReference>
<dbReference type="PROSITE" id="PS00041">
    <property type="entry name" value="HTH_ARAC_FAMILY_1"/>
    <property type="match status" value="1"/>
</dbReference>
<name>A0A072N0E2_9GAMM</name>
<dbReference type="SUPFAM" id="SSF52317">
    <property type="entry name" value="Class I glutamine amidotransferase-like"/>
    <property type="match status" value="1"/>
</dbReference>
<sequence length="302" mass="34397">MLSAVQGLAEQFYLANRMCRQQGMEERFKTHLCDSLDIPERGRDGLAPPQVIILPPSLDDDLYASPSTLLVEWLRENHRNGAIICSVCAGAFVLAETGLLHGRRVTTHWALADELSRKFPDITVDSSRILINDGDVVTAGGLMSWVDLGLELVAQFSNSKVMRQLGKYLIVDTGDREQSYYQSFTPRLDHGDDVIVRVQHRLQRGYNRPVKIGELAEQVHLTERTFLRRFVRATGLKPVQYLQHLRIQKACDLIETSNLPVERVAEHVGYEDLSAFRKTFIKITGQTPREFKQRFVRELPAR</sequence>
<dbReference type="GO" id="GO:0009893">
    <property type="term" value="P:positive regulation of metabolic process"/>
    <property type="evidence" value="ECO:0007669"/>
    <property type="project" value="UniProtKB-ARBA"/>
</dbReference>
<keyword evidence="1" id="KW-0805">Transcription regulation</keyword>
<keyword evidence="6" id="KW-1185">Reference proteome</keyword>
<keyword evidence="2" id="KW-0238">DNA-binding</keyword>
<feature type="domain" description="HTH araC/xylS-type" evidence="4">
    <location>
        <begin position="196"/>
        <end position="294"/>
    </location>
</feature>
<dbReference type="PANTHER" id="PTHR43130:SF3">
    <property type="entry name" value="HTH-TYPE TRANSCRIPTIONAL REGULATOR RV1931C"/>
    <property type="match status" value="1"/>
</dbReference>
<dbReference type="GO" id="GO:0003700">
    <property type="term" value="F:DNA-binding transcription factor activity"/>
    <property type="evidence" value="ECO:0007669"/>
    <property type="project" value="InterPro"/>
</dbReference>
<dbReference type="InterPro" id="IPR018062">
    <property type="entry name" value="HTH_AraC-typ_CS"/>
</dbReference>